<dbReference type="EMBL" id="AMFJ01000211">
    <property type="protein sequence ID" value="EKE29170.1"/>
    <property type="molecule type" value="Genomic_DNA"/>
</dbReference>
<comment type="caution">
    <text evidence="1">The sequence shown here is derived from an EMBL/GenBank/DDBJ whole genome shotgun (WGS) entry which is preliminary data.</text>
</comment>
<dbReference type="AlphaFoldDB" id="K2H097"/>
<accession>K2H097</accession>
<evidence type="ECO:0000313" key="1">
    <source>
        <dbReference type="EMBL" id="EKE29170.1"/>
    </source>
</evidence>
<gene>
    <name evidence="1" type="ORF">ACD_2C00211G0004</name>
</gene>
<proteinExistence type="predicted"/>
<protein>
    <submittedName>
        <fullName evidence="1">Uncharacterized protein</fullName>
    </submittedName>
</protein>
<reference evidence="1" key="1">
    <citation type="journal article" date="2012" name="Science">
        <title>Fermentation, hydrogen, and sulfur metabolism in multiple uncultivated bacterial phyla.</title>
        <authorList>
            <person name="Wrighton K.C."/>
            <person name="Thomas B.C."/>
            <person name="Sharon I."/>
            <person name="Miller C.S."/>
            <person name="Castelle C.J."/>
            <person name="VerBerkmoes N.C."/>
            <person name="Wilkins M.J."/>
            <person name="Hettich R.L."/>
            <person name="Lipton M.S."/>
            <person name="Williams K.H."/>
            <person name="Long P.E."/>
            <person name="Banfield J.F."/>
        </authorList>
    </citation>
    <scope>NUCLEOTIDE SEQUENCE [LARGE SCALE GENOMIC DNA]</scope>
</reference>
<name>K2H097_9BACT</name>
<sequence>MQVLWEKIAKQELSLQDKEFIRAYVQEALEKEEKQKRRRECADLFWVSYPTIAAITAWQTIRDNNSESAKVSKIATEVPPKVSEIIDLPQSLKITDKLSDSQKAEILDEMREILRDPEELPDLENHIWCIAEFHSVSAWTVELLIRQKIYGAIKLIDSARKEKSTNAILDILQKEEIRKYVSDWITPADKQKRREEMSRRYRVGIRVISAVTAWDTIRKNRWESSSDSTLKSVTVKDEPISSIADNPSDIAMKKDWRTDFIIELASDYELWNADQRESFYSDAIDLIPEFKKNDLDKILEENWLSDNVQFPAQKEKFPDEMIDKEEIEISWEWMWALINYDNAIKIEWRKKIKEFISENTDVQDRKNMKVLCLPWIECREIPIYLELGFLPENIVWVEAWIVKWRADPKVLKKFEENALRLWINFRLWKLEKVLESEETIFDIISLDFLWPVSESADQILRKINYGMDSLVITNFQWKREWKKQDTLKHLESIHDWSGRMLGWGTLFKNENYKPAKDMNLDSARLWLAVWAFVANSTTQRYPAKYGEHRKTICDIYENVVPIALNLEGDFPKNDIHTFRMILVCECEQLADSLSEIIPYKPKDSMQWAIYTFMRNITLWGNTITKHKSYSYQSRNVPMISDMLKVEWFKIEQYSIKYPLLTELTFKIFAARLTPKWFQKITFRNMKTGIWKSKKNTLMAMAWNNVILSIDVEALMLEISAFMTWYSLINVFANKRETINLPENEVEDTKNLPQKSQKTVKDVSCKSSKILSEKTWAHINYDNGIKNKWRMKLKDFIDLNTGIEDRKNMKVLCLPGKKCLEIPLYLELGFKPENIIWVEWGDSDAIEEFKSNASKFWIQTRIWRLEKVLESEETVFDIVSLDFLWPPWENTQTILWMIKRAKKTILMTNFQWRRERKGFTDNVRLSSWAKNMEVNMDKLLSQINEGSWNSYFEEMYENSDASLKDTHLFMEEITNFIMKYRMENHPERFSDILKEIYDREAIKKLGEAIGRELKLTDAGLFFAYLFEMRKSLNSISKCDITDIIVNVISRIYSNIFKSFILTGSASYKYRWNKWTPMLADFMVLEELDEQYYFETRHMRDFTLRSMRLFNKHFHEKKIKFVICNEDNQAVINPKYYKNKYKLAMLLDWVMEESITISRINKAWNLLKEVIAAHNWPNYREDILMPKEAADIV</sequence>
<organism evidence="1">
    <name type="scientific">uncultured bacterium</name>
    <name type="common">gcode 4</name>
    <dbReference type="NCBI Taxonomy" id="1234023"/>
    <lineage>
        <taxon>Bacteria</taxon>
        <taxon>environmental samples</taxon>
    </lineage>
</organism>